<name>A0A0A2C093_PROMR</name>
<dbReference type="SUPFAM" id="SSF55347">
    <property type="entry name" value="Glyceraldehyde-3-phosphate dehydrogenase-like, C-terminal domain"/>
    <property type="match status" value="1"/>
</dbReference>
<dbReference type="AlphaFoldDB" id="A0A0A2C093"/>
<evidence type="ECO:0000256" key="6">
    <source>
        <dbReference type="ARBA" id="ARBA00050557"/>
    </source>
</evidence>
<dbReference type="InterPro" id="IPR000706">
    <property type="entry name" value="AGPR_type-1"/>
</dbReference>
<evidence type="ECO:0000256" key="8">
    <source>
        <dbReference type="PROSITE-ProRule" id="PRU10010"/>
    </source>
</evidence>
<dbReference type="NCBIfam" id="TIGR01850">
    <property type="entry name" value="argC"/>
    <property type="match status" value="1"/>
</dbReference>
<comment type="pathway">
    <text evidence="1 7">Amino-acid biosynthesis; L-arginine biosynthesis; N(2)-acetyl-L-ornithine from L-glutamate: step 3/4.</text>
</comment>
<keyword evidence="4 7" id="KW-0521">NADP</keyword>
<dbReference type="CDD" id="cd23934">
    <property type="entry name" value="AGPR_1_C"/>
    <property type="match status" value="1"/>
</dbReference>
<gene>
    <name evidence="7" type="primary">argC</name>
    <name evidence="10" type="ORF">EV03_2129</name>
</gene>
<comment type="caution">
    <text evidence="10">The sequence shown here is derived from an EMBL/GenBank/DDBJ whole genome shotgun (WGS) entry which is preliminary data.</text>
</comment>
<dbReference type="CDD" id="cd17895">
    <property type="entry name" value="AGPR_1_N"/>
    <property type="match status" value="1"/>
</dbReference>
<dbReference type="GO" id="GO:0003942">
    <property type="term" value="F:N-acetyl-gamma-glutamyl-phosphate reductase activity"/>
    <property type="evidence" value="ECO:0007669"/>
    <property type="project" value="UniProtKB-UniRule"/>
</dbReference>
<dbReference type="FunFam" id="3.30.360.10:FF:000014">
    <property type="entry name" value="N-acetyl-gamma-glutamyl-phosphate reductase"/>
    <property type="match status" value="1"/>
</dbReference>
<dbReference type="GO" id="GO:0005737">
    <property type="term" value="C:cytoplasm"/>
    <property type="evidence" value="ECO:0007669"/>
    <property type="project" value="UniProtKB-SubCell"/>
</dbReference>
<dbReference type="Gene3D" id="3.30.360.10">
    <property type="entry name" value="Dihydrodipicolinate Reductase, domain 2"/>
    <property type="match status" value="1"/>
</dbReference>
<evidence type="ECO:0000256" key="5">
    <source>
        <dbReference type="ARBA" id="ARBA00023002"/>
    </source>
</evidence>
<evidence type="ECO:0000313" key="10">
    <source>
        <dbReference type="EMBL" id="KGG19743.1"/>
    </source>
</evidence>
<dbReference type="GO" id="GO:0070401">
    <property type="term" value="F:NADP+ binding"/>
    <property type="evidence" value="ECO:0007669"/>
    <property type="project" value="InterPro"/>
</dbReference>
<reference evidence="11" key="1">
    <citation type="journal article" date="2014" name="Sci. Data">
        <title>Genomes of diverse isolates of the marine cyanobacterium Prochlorococcus.</title>
        <authorList>
            <person name="Biller S."/>
            <person name="Berube P."/>
            <person name="Thompson J."/>
            <person name="Kelly L."/>
            <person name="Roggensack S."/>
            <person name="Awad L."/>
            <person name="Roache-Johnson K."/>
            <person name="Ding H."/>
            <person name="Giovannoni S.J."/>
            <person name="Moore L.R."/>
            <person name="Chisholm S.W."/>
        </authorList>
    </citation>
    <scope>NUCLEOTIDE SEQUENCE [LARGE SCALE GENOMIC DNA]</scope>
    <source>
        <strain evidence="11">PAC1</strain>
    </source>
</reference>
<keyword evidence="2 7" id="KW-0055">Arginine biosynthesis</keyword>
<feature type="active site" evidence="7 8">
    <location>
        <position position="162"/>
    </location>
</feature>
<dbReference type="InterPro" id="IPR058924">
    <property type="entry name" value="AGPR_dimerisation_dom"/>
</dbReference>
<evidence type="ECO:0000259" key="9">
    <source>
        <dbReference type="SMART" id="SM00859"/>
    </source>
</evidence>
<sequence>MAISTSKAGRIAIIGASGYGGLQLVKLINEHPNFEISSLNGERSVGKSWNEINPFMKILGDKKITKSNIDEIAHDSDYAILSLPNGLSSQLTPLLLKKGVKVLDLSADYRFKSLDIWKEVYTKEAAKYTRYDYELCEEAIYGFSEEFSSEISKSRLIACPGCYPTASLSLLIPFLKQGLIESEGIIIDAKSGTSGGGRNPSEQLLLSECSESIRPYGVIGHRHTAEIERIASHFAGHEVNLQFTPHLVPMVRGILSTVYARLRDPGLTAEDCKIVIDAFYKDQPFIDILPVGTYPSTKWVKNTNKVMISVEVDKRNGRIVLMSVIDNLLKGQAGQAVQNLNIMHGLKSDIGLPKITFYP</sequence>
<protein>
    <recommendedName>
        <fullName evidence="7">N-acetyl-gamma-glutamyl-phosphate reductase</fullName>
        <shortName evidence="7">AGPR</shortName>
        <ecNumber evidence="7">1.2.1.38</ecNumber>
    </recommendedName>
    <alternativeName>
        <fullName evidence="7">N-acetyl-glutamate semialdehyde dehydrogenase</fullName>
        <shortName evidence="7">NAGSA dehydrogenase</shortName>
    </alternativeName>
</protein>
<feature type="domain" description="Semialdehyde dehydrogenase NAD-binding" evidence="9">
    <location>
        <begin position="10"/>
        <end position="154"/>
    </location>
</feature>
<keyword evidence="7" id="KW-0963">Cytoplasm</keyword>
<dbReference type="Pfam" id="PF01118">
    <property type="entry name" value="Semialdhyde_dh"/>
    <property type="match status" value="1"/>
</dbReference>
<comment type="catalytic activity">
    <reaction evidence="6 7">
        <text>N-acetyl-L-glutamate 5-semialdehyde + phosphate + NADP(+) = N-acetyl-L-glutamyl 5-phosphate + NADPH + H(+)</text>
        <dbReference type="Rhea" id="RHEA:21588"/>
        <dbReference type="ChEBI" id="CHEBI:15378"/>
        <dbReference type="ChEBI" id="CHEBI:29123"/>
        <dbReference type="ChEBI" id="CHEBI:43474"/>
        <dbReference type="ChEBI" id="CHEBI:57783"/>
        <dbReference type="ChEBI" id="CHEBI:57936"/>
        <dbReference type="ChEBI" id="CHEBI:58349"/>
        <dbReference type="EC" id="1.2.1.38"/>
    </reaction>
</comment>
<evidence type="ECO:0000256" key="3">
    <source>
        <dbReference type="ARBA" id="ARBA00022605"/>
    </source>
</evidence>
<dbReference type="RefSeq" id="WP_036907553.1">
    <property type="nucleotide sequence ID" value="NZ_CP138967.1"/>
</dbReference>
<dbReference type="PANTHER" id="PTHR32338:SF10">
    <property type="entry name" value="N-ACETYL-GAMMA-GLUTAMYL-PHOSPHATE REDUCTASE, CHLOROPLASTIC-RELATED"/>
    <property type="match status" value="1"/>
</dbReference>
<keyword evidence="3 7" id="KW-0028">Amino-acid biosynthesis</keyword>
<dbReference type="SMART" id="SM00859">
    <property type="entry name" value="Semialdhyde_dh"/>
    <property type="match status" value="1"/>
</dbReference>
<dbReference type="PANTHER" id="PTHR32338">
    <property type="entry name" value="N-ACETYL-GAMMA-GLUTAMYL-PHOSPHATE REDUCTASE, CHLOROPLASTIC-RELATED-RELATED"/>
    <property type="match status" value="1"/>
</dbReference>
<dbReference type="HAMAP" id="MF_00150">
    <property type="entry name" value="ArgC_type1"/>
    <property type="match status" value="1"/>
</dbReference>
<keyword evidence="5 7" id="KW-0560">Oxidoreductase</keyword>
<dbReference type="EC" id="1.2.1.38" evidence="7"/>
<dbReference type="Pfam" id="PF22698">
    <property type="entry name" value="Semialdhyde_dhC_1"/>
    <property type="match status" value="1"/>
</dbReference>
<comment type="function">
    <text evidence="7">Catalyzes the NADPH-dependent reduction of N-acetyl-5-glutamyl phosphate to yield N-acetyl-L-glutamate 5-semialdehyde.</text>
</comment>
<evidence type="ECO:0000256" key="2">
    <source>
        <dbReference type="ARBA" id="ARBA00022571"/>
    </source>
</evidence>
<accession>A0A0A2C093</accession>
<dbReference type="InterPro" id="IPR000534">
    <property type="entry name" value="Semialdehyde_DH_NAD-bd"/>
</dbReference>
<dbReference type="EMBL" id="JNAX01000015">
    <property type="protein sequence ID" value="KGG19743.1"/>
    <property type="molecule type" value="Genomic_DNA"/>
</dbReference>
<dbReference type="InterPro" id="IPR036291">
    <property type="entry name" value="NAD(P)-bd_dom_sf"/>
</dbReference>
<organism evidence="10 11">
    <name type="scientific">Prochlorococcus marinus str. PAC1</name>
    <dbReference type="NCBI Taxonomy" id="59924"/>
    <lineage>
        <taxon>Bacteria</taxon>
        <taxon>Bacillati</taxon>
        <taxon>Cyanobacteriota</taxon>
        <taxon>Cyanophyceae</taxon>
        <taxon>Synechococcales</taxon>
        <taxon>Prochlorococcaceae</taxon>
        <taxon>Prochlorococcus</taxon>
    </lineage>
</organism>
<comment type="subcellular location">
    <subcellularLocation>
        <location evidence="7">Cytoplasm</location>
    </subcellularLocation>
</comment>
<dbReference type="GO" id="GO:0006526">
    <property type="term" value="P:L-arginine biosynthetic process"/>
    <property type="evidence" value="ECO:0007669"/>
    <property type="project" value="UniProtKB-UniRule"/>
</dbReference>
<evidence type="ECO:0000256" key="7">
    <source>
        <dbReference type="HAMAP-Rule" id="MF_00150"/>
    </source>
</evidence>
<evidence type="ECO:0000313" key="11">
    <source>
        <dbReference type="Proteomes" id="UP000030392"/>
    </source>
</evidence>
<dbReference type="Gene3D" id="3.40.50.720">
    <property type="entry name" value="NAD(P)-binding Rossmann-like Domain"/>
    <property type="match status" value="1"/>
</dbReference>
<dbReference type="GO" id="GO:0051287">
    <property type="term" value="F:NAD binding"/>
    <property type="evidence" value="ECO:0007669"/>
    <property type="project" value="InterPro"/>
</dbReference>
<dbReference type="InterPro" id="IPR023013">
    <property type="entry name" value="AGPR_AS"/>
</dbReference>
<evidence type="ECO:0000256" key="1">
    <source>
        <dbReference type="ARBA" id="ARBA00004862"/>
    </source>
</evidence>
<comment type="similarity">
    <text evidence="7">Belongs to the NAGSA dehydrogenase family. Type 1 subfamily.</text>
</comment>
<dbReference type="SUPFAM" id="SSF51735">
    <property type="entry name" value="NAD(P)-binding Rossmann-fold domains"/>
    <property type="match status" value="1"/>
</dbReference>
<dbReference type="InterPro" id="IPR050085">
    <property type="entry name" value="AGPR"/>
</dbReference>
<dbReference type="UniPathway" id="UPA00068">
    <property type="reaction ID" value="UER00108"/>
</dbReference>
<proteinExistence type="inferred from homology"/>
<dbReference type="Proteomes" id="UP000030392">
    <property type="component" value="Unassembled WGS sequence"/>
</dbReference>
<dbReference type="PROSITE" id="PS01224">
    <property type="entry name" value="ARGC"/>
    <property type="match status" value="1"/>
</dbReference>
<evidence type="ECO:0000256" key="4">
    <source>
        <dbReference type="ARBA" id="ARBA00022857"/>
    </source>
</evidence>